<dbReference type="Proteomes" id="UP000016649">
    <property type="component" value="Unassembled WGS sequence"/>
</dbReference>
<dbReference type="PANTHER" id="PTHR48085:SF5">
    <property type="entry name" value="CADMIUM_ZINC-TRANSPORTING ATPASE HMA4-RELATED"/>
    <property type="match status" value="1"/>
</dbReference>
<evidence type="ECO:0000256" key="8">
    <source>
        <dbReference type="ARBA" id="ARBA00047308"/>
    </source>
</evidence>
<dbReference type="Gene3D" id="3.40.50.1000">
    <property type="entry name" value="HAD superfamily/HAD-like"/>
    <property type="match status" value="1"/>
</dbReference>
<dbReference type="EC" id="7.2.2.12" evidence="7"/>
<dbReference type="NCBIfam" id="TIGR01494">
    <property type="entry name" value="ATPase_P-type"/>
    <property type="match status" value="1"/>
</dbReference>
<keyword evidence="3" id="KW-0812">Transmembrane</keyword>
<evidence type="ECO:0000313" key="11">
    <source>
        <dbReference type="EMBL" id="ERJ91519.1"/>
    </source>
</evidence>
<keyword evidence="4" id="KW-1278">Translocase</keyword>
<keyword evidence="9" id="KW-0067">ATP-binding</keyword>
<evidence type="ECO:0000313" key="12">
    <source>
        <dbReference type="Proteomes" id="UP000016649"/>
    </source>
</evidence>
<comment type="similarity">
    <text evidence="2 9">Belongs to the cation transport ATPase (P-type) (TC 3.A.3) family. Type IB subfamily.</text>
</comment>
<comment type="subcellular location">
    <subcellularLocation>
        <location evidence="9">Cell membrane</location>
    </subcellularLocation>
    <subcellularLocation>
        <location evidence="1">Membrane</location>
    </subcellularLocation>
</comment>
<accession>A0ABN0NW32</accession>
<dbReference type="SUPFAM" id="SSF56784">
    <property type="entry name" value="HAD-like"/>
    <property type="match status" value="1"/>
</dbReference>
<dbReference type="SFLD" id="SFLDG00002">
    <property type="entry name" value="C1.7:_P-type_atpase_like"/>
    <property type="match status" value="1"/>
</dbReference>
<dbReference type="InterPro" id="IPR018303">
    <property type="entry name" value="ATPase_P-typ_P_site"/>
</dbReference>
<dbReference type="InterPro" id="IPR023299">
    <property type="entry name" value="ATPase_P-typ_cyto_dom_N"/>
</dbReference>
<evidence type="ECO:0000256" key="3">
    <source>
        <dbReference type="ARBA" id="ARBA00022692"/>
    </source>
</evidence>
<keyword evidence="6" id="KW-0472">Membrane</keyword>
<evidence type="ECO:0000256" key="2">
    <source>
        <dbReference type="ARBA" id="ARBA00006024"/>
    </source>
</evidence>
<dbReference type="InterPro" id="IPR036412">
    <property type="entry name" value="HAD-like_sf"/>
</dbReference>
<dbReference type="SFLD" id="SFLDS00003">
    <property type="entry name" value="Haloacid_Dehalogenase"/>
    <property type="match status" value="1"/>
</dbReference>
<reference evidence="11 12" key="1">
    <citation type="submission" date="2013-08" db="EMBL/GenBank/DDBJ databases">
        <authorList>
            <person name="Weinstock G."/>
            <person name="Sodergren E."/>
            <person name="Wylie T."/>
            <person name="Fulton L."/>
            <person name="Fulton R."/>
            <person name="Fronick C."/>
            <person name="O'Laughlin M."/>
            <person name="Godfrey J."/>
            <person name="Miner T."/>
            <person name="Herter B."/>
            <person name="Appelbaum E."/>
            <person name="Cordes M."/>
            <person name="Lek S."/>
            <person name="Wollam A."/>
            <person name="Pepin K.H."/>
            <person name="Palsikar V.B."/>
            <person name="Mitreva M."/>
            <person name="Wilson R.K."/>
        </authorList>
    </citation>
    <scope>NUCLEOTIDE SEQUENCE [LARGE SCALE GENOMIC DNA]</scope>
    <source>
        <strain evidence="11 12">ATCC 700332</strain>
    </source>
</reference>
<sequence>MVFSVVHKLPGRLRLRFDRHSLDARQAELVRTLVSLQKGIDFINVNPVSGGILLEYSGISEKTALSYIRALDDSYLTNEELLSAVSVPEAQESLAAVLFPLVAQFFIRKLLPLPIRSVLSLVSIIPRLKKGAAAVLSGKPFCADTLDATALSLSYASGDINTANTITMLLNMGEVLEDYTKRKSYDNLTRSFLNLNEQVQVIRSGEEMPIPVRMLKTGDTVVVRSGSVIPADGTVVSGEASVNQASMTGESLAVRKASHSSVFASTIVEEGEIYVKVKACGSETRISKIAQMIEHSQSLKAGIQIKAERTADKLVFYNFMLAAVTYAVTRDFAKAASTLLVDYSCAMKLAAPVAVLAAMKSCAQAGITVKGGKFLEDFIRADTIVFDKTGTLTESVPAVKKITTFGGANEREVLKIAACLEEHFPHPLARAVVKEAASRGIKHREEHTTVSYIAAHGLASTLNDAQLRIGSAHFIFDDEKIPKTDEVKRDESDLAKTGCSLLYLAVNGTLAGIIAIEDPVRTEAKQVIQTLYNAGIQNIIMLTGDGEKTAKTIAEKLGIRTYRAQVLPDEKSQFIEKLKKQGHRVVMIGDGINDSPALSAADVGIAMGQAASIASETADILLPDNGLRALVNLHYIGSRLIERIKINNALIVGINSALIAAELSSAVSASSAALLHNGSTLAIGMAAMRSFGKN</sequence>
<dbReference type="InterPro" id="IPR051014">
    <property type="entry name" value="Cation_Transport_ATPase_IB"/>
</dbReference>
<keyword evidence="9" id="KW-0479">Metal-binding</keyword>
<comment type="catalytic activity">
    <reaction evidence="8">
        <text>Zn(2+)(in) + ATP + H2O = Zn(2+)(out) + ADP + phosphate + H(+)</text>
        <dbReference type="Rhea" id="RHEA:20621"/>
        <dbReference type="ChEBI" id="CHEBI:15377"/>
        <dbReference type="ChEBI" id="CHEBI:15378"/>
        <dbReference type="ChEBI" id="CHEBI:29105"/>
        <dbReference type="ChEBI" id="CHEBI:30616"/>
        <dbReference type="ChEBI" id="CHEBI:43474"/>
        <dbReference type="ChEBI" id="CHEBI:456216"/>
        <dbReference type="EC" id="7.2.2.12"/>
    </reaction>
</comment>
<dbReference type="SFLD" id="SFLDF00027">
    <property type="entry name" value="p-type_atpase"/>
    <property type="match status" value="1"/>
</dbReference>
<evidence type="ECO:0000259" key="10">
    <source>
        <dbReference type="Pfam" id="PF00122"/>
    </source>
</evidence>
<gene>
    <name evidence="11" type="ORF">HMPREF9193_02220</name>
</gene>
<dbReference type="NCBIfam" id="TIGR01525">
    <property type="entry name" value="ATPase-IB_hvy"/>
    <property type="match status" value="1"/>
</dbReference>
<dbReference type="CDD" id="cd07550">
    <property type="entry name" value="P-type_ATPase_HM"/>
    <property type="match status" value="1"/>
</dbReference>
<dbReference type="InterPro" id="IPR027256">
    <property type="entry name" value="P-typ_ATPase_IB"/>
</dbReference>
<dbReference type="Gene3D" id="3.40.1110.10">
    <property type="entry name" value="Calcium-transporting ATPase, cytoplasmic domain N"/>
    <property type="match status" value="1"/>
</dbReference>
<evidence type="ECO:0000256" key="4">
    <source>
        <dbReference type="ARBA" id="ARBA00022967"/>
    </source>
</evidence>
<dbReference type="PROSITE" id="PS00154">
    <property type="entry name" value="ATPASE_E1_E2"/>
    <property type="match status" value="1"/>
</dbReference>
<dbReference type="InterPro" id="IPR059000">
    <property type="entry name" value="ATPase_P-type_domA"/>
</dbReference>
<protein>
    <recommendedName>
        <fullName evidence="7">P-type Zn(2+) transporter</fullName>
        <ecNumber evidence="7">7.2.2.12</ecNumber>
    </recommendedName>
</protein>
<keyword evidence="9" id="KW-0547">Nucleotide-binding</keyword>
<evidence type="ECO:0000256" key="9">
    <source>
        <dbReference type="RuleBase" id="RU362081"/>
    </source>
</evidence>
<dbReference type="Pfam" id="PF00122">
    <property type="entry name" value="E1-E2_ATPase"/>
    <property type="match status" value="1"/>
</dbReference>
<proteinExistence type="inferred from homology"/>
<feature type="domain" description="P-type ATPase A" evidence="10">
    <location>
        <begin position="196"/>
        <end position="294"/>
    </location>
</feature>
<dbReference type="InterPro" id="IPR023214">
    <property type="entry name" value="HAD_sf"/>
</dbReference>
<evidence type="ECO:0000256" key="5">
    <source>
        <dbReference type="ARBA" id="ARBA00022989"/>
    </source>
</evidence>
<dbReference type="PRINTS" id="PR00119">
    <property type="entry name" value="CATATPASE"/>
</dbReference>
<comment type="caution">
    <text evidence="11">The sequence shown here is derived from an EMBL/GenBank/DDBJ whole genome shotgun (WGS) entry which is preliminary data.</text>
</comment>
<keyword evidence="12" id="KW-1185">Reference proteome</keyword>
<dbReference type="InterPro" id="IPR001757">
    <property type="entry name" value="P_typ_ATPase"/>
</dbReference>
<keyword evidence="5" id="KW-1133">Transmembrane helix</keyword>
<dbReference type="InterPro" id="IPR044492">
    <property type="entry name" value="P_typ_ATPase_HD_dom"/>
</dbReference>
<dbReference type="PANTHER" id="PTHR48085">
    <property type="entry name" value="CADMIUM/ZINC-TRANSPORTING ATPASE HMA2-RELATED"/>
    <property type="match status" value="1"/>
</dbReference>
<dbReference type="Gene3D" id="2.70.150.10">
    <property type="entry name" value="Calcium-transporting ATPase, cytoplasmic transduction domain A"/>
    <property type="match status" value="1"/>
</dbReference>
<dbReference type="SUPFAM" id="SSF81653">
    <property type="entry name" value="Calcium ATPase, transduction domain A"/>
    <property type="match status" value="1"/>
</dbReference>
<dbReference type="RefSeq" id="WP_021686384.1">
    <property type="nucleotide sequence ID" value="NZ_KI260554.1"/>
</dbReference>
<organism evidence="11 12">
    <name type="scientific">Treponema lecithinolyticum ATCC 700332</name>
    <dbReference type="NCBI Taxonomy" id="1321815"/>
    <lineage>
        <taxon>Bacteria</taxon>
        <taxon>Pseudomonadati</taxon>
        <taxon>Spirochaetota</taxon>
        <taxon>Spirochaetia</taxon>
        <taxon>Spirochaetales</taxon>
        <taxon>Treponemataceae</taxon>
        <taxon>Treponema</taxon>
    </lineage>
</organism>
<name>A0ABN0NW32_TRELE</name>
<evidence type="ECO:0000256" key="6">
    <source>
        <dbReference type="ARBA" id="ARBA00023136"/>
    </source>
</evidence>
<keyword evidence="9" id="KW-1003">Cell membrane</keyword>
<dbReference type="Pfam" id="PF00702">
    <property type="entry name" value="Hydrolase"/>
    <property type="match status" value="1"/>
</dbReference>
<dbReference type="InterPro" id="IPR008250">
    <property type="entry name" value="ATPase_P-typ_transduc_dom_A_sf"/>
</dbReference>
<evidence type="ECO:0000256" key="1">
    <source>
        <dbReference type="ARBA" id="ARBA00004370"/>
    </source>
</evidence>
<dbReference type="EMBL" id="AWVH01000045">
    <property type="protein sequence ID" value="ERJ91519.1"/>
    <property type="molecule type" value="Genomic_DNA"/>
</dbReference>
<dbReference type="PROSITE" id="PS01229">
    <property type="entry name" value="COF_2"/>
    <property type="match status" value="1"/>
</dbReference>
<evidence type="ECO:0000256" key="7">
    <source>
        <dbReference type="ARBA" id="ARBA00039097"/>
    </source>
</evidence>